<dbReference type="OrthoDB" id="3048541at2759"/>
<dbReference type="AlphaFoldDB" id="A0A6A4H2S1"/>
<sequence>DEVGDLCREHAPNHDLTMKDIPTMQKLAHAVHETKTCHYGVEATVFLLGPLQSTNYAAIPFIVSPTCKTEKWPQLASTLDLIMDLYPIYIQPYLGPLFMTSTDGNSVFHTAQHNRLTCYTPPVGSALYIELAGLLGFNMTCGKNEAVMGPDPKHVVKRE</sequence>
<name>A0A6A4H2S1_9AGAR</name>
<evidence type="ECO:0000313" key="1">
    <source>
        <dbReference type="EMBL" id="KAE9392003.1"/>
    </source>
</evidence>
<keyword evidence="2" id="KW-1185">Reference proteome</keyword>
<protein>
    <submittedName>
        <fullName evidence="1">Uncharacterized protein</fullName>
    </submittedName>
</protein>
<dbReference type="EMBL" id="ML769607">
    <property type="protein sequence ID" value="KAE9392003.1"/>
    <property type="molecule type" value="Genomic_DNA"/>
</dbReference>
<accession>A0A6A4H2S1</accession>
<dbReference type="Proteomes" id="UP000799118">
    <property type="component" value="Unassembled WGS sequence"/>
</dbReference>
<evidence type="ECO:0000313" key="2">
    <source>
        <dbReference type="Proteomes" id="UP000799118"/>
    </source>
</evidence>
<gene>
    <name evidence="1" type="ORF">BT96DRAFT_1058824</name>
</gene>
<feature type="non-terminal residue" evidence="1">
    <location>
        <position position="1"/>
    </location>
</feature>
<reference evidence="1" key="1">
    <citation type="journal article" date="2019" name="Environ. Microbiol.">
        <title>Fungal ecological strategies reflected in gene transcription - a case study of two litter decomposers.</title>
        <authorList>
            <person name="Barbi F."/>
            <person name="Kohler A."/>
            <person name="Barry K."/>
            <person name="Baskaran P."/>
            <person name="Daum C."/>
            <person name="Fauchery L."/>
            <person name="Ihrmark K."/>
            <person name="Kuo A."/>
            <person name="LaButti K."/>
            <person name="Lipzen A."/>
            <person name="Morin E."/>
            <person name="Grigoriev I.V."/>
            <person name="Henrissat B."/>
            <person name="Lindahl B."/>
            <person name="Martin F."/>
        </authorList>
    </citation>
    <scope>NUCLEOTIDE SEQUENCE</scope>
    <source>
        <strain evidence="1">JB14</strain>
    </source>
</reference>
<organism evidence="1 2">
    <name type="scientific">Gymnopus androsaceus JB14</name>
    <dbReference type="NCBI Taxonomy" id="1447944"/>
    <lineage>
        <taxon>Eukaryota</taxon>
        <taxon>Fungi</taxon>
        <taxon>Dikarya</taxon>
        <taxon>Basidiomycota</taxon>
        <taxon>Agaricomycotina</taxon>
        <taxon>Agaricomycetes</taxon>
        <taxon>Agaricomycetidae</taxon>
        <taxon>Agaricales</taxon>
        <taxon>Marasmiineae</taxon>
        <taxon>Omphalotaceae</taxon>
        <taxon>Gymnopus</taxon>
    </lineage>
</organism>
<proteinExistence type="predicted"/>